<keyword evidence="1" id="KW-0472">Membrane</keyword>
<evidence type="ECO:0000313" key="3">
    <source>
        <dbReference type="Proteomes" id="UP000237718"/>
    </source>
</evidence>
<gene>
    <name evidence="2" type="ORF">CLV89_1221</name>
</gene>
<dbReference type="Proteomes" id="UP000237718">
    <property type="component" value="Unassembled WGS sequence"/>
</dbReference>
<accession>A0A2T1A7N8</accession>
<keyword evidence="1" id="KW-0812">Transmembrane</keyword>
<protein>
    <submittedName>
        <fullName evidence="2">Uncharacterized protein</fullName>
    </submittedName>
</protein>
<dbReference type="AlphaFoldDB" id="A0A2T1A7N8"/>
<comment type="caution">
    <text evidence="2">The sequence shown here is derived from an EMBL/GenBank/DDBJ whole genome shotgun (WGS) entry which is preliminary data.</text>
</comment>
<name>A0A2T1A7N8_TRISK</name>
<evidence type="ECO:0000313" key="2">
    <source>
        <dbReference type="EMBL" id="PRZ44601.1"/>
    </source>
</evidence>
<proteinExistence type="predicted"/>
<reference evidence="2 3" key="1">
    <citation type="submission" date="2018-03" db="EMBL/GenBank/DDBJ databases">
        <title>Genomic Encyclopedia of Archaeal and Bacterial Type Strains, Phase II (KMG-II): from individual species to whole genera.</title>
        <authorList>
            <person name="Goeker M."/>
        </authorList>
    </citation>
    <scope>NUCLEOTIDE SEQUENCE [LARGE SCALE GENOMIC DNA]</scope>
    <source>
        <strain evidence="2 3">DSM 25328</strain>
    </source>
</reference>
<sequence>MNIGTTRAHRQVSHQDTVSPLRFRKTRAFKLSDMTRLIIMAIVAALTAGLLLLPVTMPGTALHSALAELPVLEAPTALINGPASFQS</sequence>
<dbReference type="EMBL" id="PVUF01000022">
    <property type="protein sequence ID" value="PRZ44601.1"/>
    <property type="molecule type" value="Genomic_DNA"/>
</dbReference>
<feature type="transmembrane region" description="Helical" evidence="1">
    <location>
        <begin position="37"/>
        <end position="57"/>
    </location>
</feature>
<organism evidence="2 3">
    <name type="scientific">Tritonibacter scottomollicae</name>
    <name type="common">Epibacterium scottomollicae</name>
    <dbReference type="NCBI Taxonomy" id="483013"/>
    <lineage>
        <taxon>Bacteria</taxon>
        <taxon>Pseudomonadati</taxon>
        <taxon>Pseudomonadota</taxon>
        <taxon>Alphaproteobacteria</taxon>
        <taxon>Rhodobacterales</taxon>
        <taxon>Paracoccaceae</taxon>
        <taxon>Tritonibacter</taxon>
    </lineage>
</organism>
<evidence type="ECO:0000256" key="1">
    <source>
        <dbReference type="SAM" id="Phobius"/>
    </source>
</evidence>
<keyword evidence="1" id="KW-1133">Transmembrane helix</keyword>